<dbReference type="EMBL" id="FMYK01000003">
    <property type="protein sequence ID" value="SDC08703.1"/>
    <property type="molecule type" value="Genomic_DNA"/>
</dbReference>
<keyword evidence="2" id="KW-1185">Reference proteome</keyword>
<evidence type="ECO:0008006" key="3">
    <source>
        <dbReference type="Google" id="ProtNLM"/>
    </source>
</evidence>
<proteinExistence type="predicted"/>
<accession>A0A1G6IQJ2</accession>
<dbReference type="OrthoDB" id="6388102at2"/>
<protein>
    <recommendedName>
        <fullName evidence="3">Activator of Hsp90 ATPase homolog 1-like protein</fullName>
    </recommendedName>
</protein>
<dbReference type="Gene3D" id="3.30.530.20">
    <property type="match status" value="1"/>
</dbReference>
<gene>
    <name evidence="1" type="ORF">SAMN05421749_103118</name>
</gene>
<reference evidence="2" key="1">
    <citation type="submission" date="2016-09" db="EMBL/GenBank/DDBJ databases">
        <authorList>
            <person name="Varghese N."/>
            <person name="Submissions S."/>
        </authorList>
    </citation>
    <scope>NUCLEOTIDE SEQUENCE [LARGE SCALE GENOMIC DNA]</scope>
    <source>
        <strain evidence="2">ANC 3699</strain>
    </source>
</reference>
<name>A0A1G6IQJ2_9GAMM</name>
<sequence>MIMLTFEKIINADLTTVWQKLWGEDTYPKWTSAFSADSRMQSDWQVNGRTLFLDGSQNGMISTISEMNEPNVLVFTHLGFMENGVEDFDSPQVLKMKGAQEKYFLSENTQGQTIVKVELDTDAEWEDMMRNGFTKGLDILKALSESA</sequence>
<dbReference type="Proteomes" id="UP000242317">
    <property type="component" value="Unassembled WGS sequence"/>
</dbReference>
<dbReference type="AlphaFoldDB" id="A0A1G6IQJ2"/>
<dbReference type="SUPFAM" id="SSF55961">
    <property type="entry name" value="Bet v1-like"/>
    <property type="match status" value="1"/>
</dbReference>
<dbReference type="InterPro" id="IPR023393">
    <property type="entry name" value="START-like_dom_sf"/>
</dbReference>
<evidence type="ECO:0000313" key="2">
    <source>
        <dbReference type="Proteomes" id="UP000242317"/>
    </source>
</evidence>
<organism evidence="1 2">
    <name type="scientific">Acinetobacter marinus</name>
    <dbReference type="NCBI Taxonomy" id="281375"/>
    <lineage>
        <taxon>Bacteria</taxon>
        <taxon>Pseudomonadati</taxon>
        <taxon>Pseudomonadota</taxon>
        <taxon>Gammaproteobacteria</taxon>
        <taxon>Moraxellales</taxon>
        <taxon>Moraxellaceae</taxon>
        <taxon>Acinetobacter</taxon>
    </lineage>
</organism>
<evidence type="ECO:0000313" key="1">
    <source>
        <dbReference type="EMBL" id="SDC08703.1"/>
    </source>
</evidence>